<feature type="domain" description="DUF222" evidence="2">
    <location>
        <begin position="374"/>
        <end position="433"/>
    </location>
</feature>
<dbReference type="AlphaFoldDB" id="A0A4P6EQ12"/>
<dbReference type="CDD" id="cd00085">
    <property type="entry name" value="HNHc"/>
    <property type="match status" value="1"/>
</dbReference>
<evidence type="ECO:0000313" key="4">
    <source>
        <dbReference type="Proteomes" id="UP000291758"/>
    </source>
</evidence>
<evidence type="ECO:0000259" key="2">
    <source>
        <dbReference type="Pfam" id="PF02720"/>
    </source>
</evidence>
<feature type="compositionally biased region" description="Low complexity" evidence="1">
    <location>
        <begin position="306"/>
        <end position="334"/>
    </location>
</feature>
<protein>
    <submittedName>
        <fullName evidence="3">HNH endonuclease</fullName>
    </submittedName>
</protein>
<keyword evidence="3" id="KW-0255">Endonuclease</keyword>
<gene>
    <name evidence="3" type="ORF">ET495_12640</name>
</gene>
<dbReference type="InterPro" id="IPR003615">
    <property type="entry name" value="HNH_nuc"/>
</dbReference>
<dbReference type="Proteomes" id="UP000291758">
    <property type="component" value="Chromosome"/>
</dbReference>
<dbReference type="OrthoDB" id="5176970at2"/>
<evidence type="ECO:0000313" key="3">
    <source>
        <dbReference type="EMBL" id="QAY64892.1"/>
    </source>
</evidence>
<dbReference type="KEGG" id="xyl:ET495_12640"/>
<sequence>MLPDDAAGRLAEGVALLSASVEVLTGLAASGDLHDISATILARAERQVRALEHRLSAVRLSILPVVEDDGAWALDGSRSFPAWLARHDDVPRGVANRESRQARALRDDLPATLAAALAGTVGCDQVTAMVAACTTTARAAALATPVTGLPTRLDDAPVAPPPTGEEFLLAQAALHPISGFQRLVRHFAHVADPDADDRGYRGAVEREYLELSLTLGGYHVSGFLTEVHGAALRTALDAVAGAPAADDERTPTQRRAQALADLARLALDNGMVGTGAAVRPHLNVTVSWTELQRQLGVDGDARRAGRSSAATGPAGSARSAGAPRAPRAPRAPGAPGAPGGAGPDCRGWTESVDPGPVGGSTRDDDLSRLLALDRTPAVLEGSTGPLPATVLRAIACDSEITRIVFGPDGQVLNVGRAQRTITGQLRRAVIARDRHCTYPGCDQPPSRCDVHHAERHWAAHHGETSTANAALLCWHHHSLVDTTSITMRWRAPASGSTAGWEFTDRHGRRIEHRPWRSGEGRRT</sequence>
<keyword evidence="4" id="KW-1185">Reference proteome</keyword>
<dbReference type="Pfam" id="PF02720">
    <property type="entry name" value="DUF222"/>
    <property type="match status" value="2"/>
</dbReference>
<dbReference type="InterPro" id="IPR003870">
    <property type="entry name" value="DUF222"/>
</dbReference>
<keyword evidence="3" id="KW-0540">Nuclease</keyword>
<dbReference type="EMBL" id="CP035495">
    <property type="protein sequence ID" value="QAY64892.1"/>
    <property type="molecule type" value="Genomic_DNA"/>
</dbReference>
<keyword evidence="3" id="KW-0378">Hydrolase</keyword>
<feature type="domain" description="DUF222" evidence="2">
    <location>
        <begin position="46"/>
        <end position="297"/>
    </location>
</feature>
<organism evidence="3 4">
    <name type="scientific">Xylanimonas allomyrinae</name>
    <dbReference type="NCBI Taxonomy" id="2509459"/>
    <lineage>
        <taxon>Bacteria</taxon>
        <taxon>Bacillati</taxon>
        <taxon>Actinomycetota</taxon>
        <taxon>Actinomycetes</taxon>
        <taxon>Micrococcales</taxon>
        <taxon>Promicromonosporaceae</taxon>
        <taxon>Xylanimonas</taxon>
    </lineage>
</organism>
<name>A0A4P6EQ12_9MICO</name>
<accession>A0A4P6EQ12</accession>
<dbReference type="GO" id="GO:0004519">
    <property type="term" value="F:endonuclease activity"/>
    <property type="evidence" value="ECO:0007669"/>
    <property type="project" value="UniProtKB-KW"/>
</dbReference>
<evidence type="ECO:0000256" key="1">
    <source>
        <dbReference type="SAM" id="MobiDB-lite"/>
    </source>
</evidence>
<feature type="region of interest" description="Disordered" evidence="1">
    <location>
        <begin position="296"/>
        <end position="364"/>
    </location>
</feature>
<proteinExistence type="predicted"/>
<reference evidence="3 4" key="1">
    <citation type="submission" date="2019-01" db="EMBL/GenBank/DDBJ databases">
        <title>Genome sequencing of strain 2JSPR-7.</title>
        <authorList>
            <person name="Heo J."/>
            <person name="Kim S.-J."/>
            <person name="Kim J.-S."/>
            <person name="Hong S.-B."/>
            <person name="Kwon S.-W."/>
        </authorList>
    </citation>
    <scope>NUCLEOTIDE SEQUENCE [LARGE SCALE GENOMIC DNA]</scope>
    <source>
        <strain evidence="3 4">2JSPR-7</strain>
    </source>
</reference>